<protein>
    <recommendedName>
        <fullName evidence="3">Lipoprotein</fullName>
    </recommendedName>
</protein>
<gene>
    <name evidence="1" type="ordered locus">Runsl_4043</name>
</gene>
<keyword evidence="2" id="KW-1185">Reference proteome</keyword>
<evidence type="ECO:0000313" key="2">
    <source>
        <dbReference type="Proteomes" id="UP000000493"/>
    </source>
</evidence>
<dbReference type="PROSITE" id="PS51257">
    <property type="entry name" value="PROKAR_LIPOPROTEIN"/>
    <property type="match status" value="1"/>
</dbReference>
<reference evidence="1 2" key="2">
    <citation type="journal article" date="2012" name="Stand. Genomic Sci.">
        <title>Complete genome sequence of the aquatic bacterium Runella slithyformis type strain (LSU 4(T)).</title>
        <authorList>
            <person name="Copeland A."/>
            <person name="Zhang X."/>
            <person name="Misra M."/>
            <person name="Lapidus A."/>
            <person name="Nolan M."/>
            <person name="Lucas S."/>
            <person name="Deshpande S."/>
            <person name="Cheng J.F."/>
            <person name="Tapia R."/>
            <person name="Goodwin L.A."/>
            <person name="Pitluck S."/>
            <person name="Liolios K."/>
            <person name="Pagani I."/>
            <person name="Ivanova N."/>
            <person name="Mikhailova N."/>
            <person name="Pati A."/>
            <person name="Chen A."/>
            <person name="Palaniappan K."/>
            <person name="Land M."/>
            <person name="Hauser L."/>
            <person name="Pan C."/>
            <person name="Jeffries C.D."/>
            <person name="Detter J.C."/>
            <person name="Brambilla E.M."/>
            <person name="Rohde M."/>
            <person name="Djao O.D."/>
            <person name="Goker M."/>
            <person name="Sikorski J."/>
            <person name="Tindall B.J."/>
            <person name="Woyke T."/>
            <person name="Bristow J."/>
            <person name="Eisen J.A."/>
            <person name="Markowitz V."/>
            <person name="Hugenholtz P."/>
            <person name="Kyrpides N.C."/>
            <person name="Klenk H.P."/>
            <person name="Mavromatis K."/>
        </authorList>
    </citation>
    <scope>NUCLEOTIDE SEQUENCE [LARGE SCALE GENOMIC DNA]</scope>
    <source>
        <strain evidence="2">ATCC 29530 / DSM 19594 / LMG 11500 / NCIMB 11436 / LSU 4</strain>
    </source>
</reference>
<proteinExistence type="predicted"/>
<dbReference type="KEGG" id="rsi:Runsl_4043"/>
<name>A0A7U4E7H9_RUNSL</name>
<dbReference type="RefSeq" id="WP_013929692.1">
    <property type="nucleotide sequence ID" value="NC_015703.1"/>
</dbReference>
<organism evidence="1 2">
    <name type="scientific">Runella slithyformis (strain ATCC 29530 / DSM 19594 / LMG 11500 / NCIMB 11436 / LSU 4)</name>
    <dbReference type="NCBI Taxonomy" id="761193"/>
    <lineage>
        <taxon>Bacteria</taxon>
        <taxon>Pseudomonadati</taxon>
        <taxon>Bacteroidota</taxon>
        <taxon>Cytophagia</taxon>
        <taxon>Cytophagales</taxon>
        <taxon>Spirosomataceae</taxon>
        <taxon>Runella</taxon>
    </lineage>
</organism>
<evidence type="ECO:0008006" key="3">
    <source>
        <dbReference type="Google" id="ProtNLM"/>
    </source>
</evidence>
<accession>A0A7U4E7H9</accession>
<evidence type="ECO:0000313" key="1">
    <source>
        <dbReference type="EMBL" id="AEI50394.1"/>
    </source>
</evidence>
<dbReference type="EMBL" id="CP002859">
    <property type="protein sequence ID" value="AEI50394.1"/>
    <property type="molecule type" value="Genomic_DNA"/>
</dbReference>
<reference evidence="2" key="1">
    <citation type="submission" date="2011-06" db="EMBL/GenBank/DDBJ databases">
        <title>The complete genome of chromosome of Runella slithyformis DSM 19594.</title>
        <authorList>
            <consortium name="US DOE Joint Genome Institute (JGI-PGF)"/>
            <person name="Lucas S."/>
            <person name="Han J."/>
            <person name="Lapidus A."/>
            <person name="Bruce D."/>
            <person name="Goodwin L."/>
            <person name="Pitluck S."/>
            <person name="Peters L."/>
            <person name="Kyrpides N."/>
            <person name="Mavromatis K."/>
            <person name="Ivanova N."/>
            <person name="Ovchinnikova G."/>
            <person name="Zhang X."/>
            <person name="Misra M."/>
            <person name="Detter J.C."/>
            <person name="Tapia R."/>
            <person name="Han C."/>
            <person name="Land M."/>
            <person name="Hauser L."/>
            <person name="Markowitz V."/>
            <person name="Cheng J.-F."/>
            <person name="Hugenholtz P."/>
            <person name="Woyke T."/>
            <person name="Wu D."/>
            <person name="Tindall B."/>
            <person name="Faehrich R."/>
            <person name="Brambilla E."/>
            <person name="Klenk H.-P."/>
            <person name="Eisen J.A."/>
        </authorList>
    </citation>
    <scope>NUCLEOTIDE SEQUENCE [LARGE SCALE GENOMIC DNA]</scope>
    <source>
        <strain evidence="2">ATCC 29530 / DSM 19594 / LMG 11500 / NCIMB 11436 / LSU 4</strain>
    </source>
</reference>
<dbReference type="AlphaFoldDB" id="A0A7U4E7H9"/>
<dbReference type="Proteomes" id="UP000000493">
    <property type="component" value="Chromosome"/>
</dbReference>
<sequence>MDLKSLDLVMLSEAELYETDGGFVPFLIAGACLLFAGCQSGSGNRIQVGGVSAPPGTDSVKVYKSGDTTVYKFYK</sequence>